<protein>
    <submittedName>
        <fullName evidence="1">Uncharacterized protein</fullName>
    </submittedName>
</protein>
<proteinExistence type="predicted"/>
<dbReference type="Proteomes" id="UP000003676">
    <property type="component" value="Unassembled WGS sequence"/>
</dbReference>
<evidence type="ECO:0000313" key="1">
    <source>
        <dbReference type="EMBL" id="EEB34029.1"/>
    </source>
</evidence>
<name>B6WSK6_9BACT</name>
<reference evidence="1 2" key="2">
    <citation type="submission" date="2008-10" db="EMBL/GenBank/DDBJ databases">
        <authorList>
            <person name="Fulton L."/>
            <person name="Clifton S."/>
            <person name="Fulton B."/>
            <person name="Xu J."/>
            <person name="Minx P."/>
            <person name="Pepin K.H."/>
            <person name="Johnson M."/>
            <person name="Bhonagiri V."/>
            <person name="Nash W.E."/>
            <person name="Mardis E.R."/>
            <person name="Wilson R.K."/>
        </authorList>
    </citation>
    <scope>NUCLEOTIDE SEQUENCE [LARGE SCALE GENOMIC DNA]</scope>
    <source>
        <strain evidence="1 2">ATCC 29098</strain>
    </source>
</reference>
<gene>
    <name evidence="1" type="ORF">DESPIG_00995</name>
</gene>
<dbReference type="AlphaFoldDB" id="B6WSK6"/>
<dbReference type="EMBL" id="ABXU01000027">
    <property type="protein sequence ID" value="EEB34029.1"/>
    <property type="molecule type" value="Genomic_DNA"/>
</dbReference>
<evidence type="ECO:0000313" key="2">
    <source>
        <dbReference type="Proteomes" id="UP000003676"/>
    </source>
</evidence>
<accession>B6WSK6</accession>
<dbReference type="HOGENOM" id="CLU_3288541_0_0_7"/>
<organism evidence="1 2">
    <name type="scientific">Desulfovibrio piger ATCC 29098</name>
    <dbReference type="NCBI Taxonomy" id="411464"/>
    <lineage>
        <taxon>Bacteria</taxon>
        <taxon>Pseudomonadati</taxon>
        <taxon>Thermodesulfobacteriota</taxon>
        <taxon>Desulfovibrionia</taxon>
        <taxon>Desulfovibrionales</taxon>
        <taxon>Desulfovibrionaceae</taxon>
        <taxon>Desulfovibrio</taxon>
    </lineage>
</organism>
<sequence length="40" mass="4874">MFDLLKRYLIFIDLTIQAFRMIFYSQTLGQPLRIARPARR</sequence>
<reference evidence="1 2" key="1">
    <citation type="submission" date="2008-10" db="EMBL/GenBank/DDBJ databases">
        <title>Draft genome sequence of Desulvovibrio piger (ATCC 29098).</title>
        <authorList>
            <person name="Sudarsanam P."/>
            <person name="Ley R."/>
            <person name="Guruge J."/>
            <person name="Turnbaugh P.J."/>
            <person name="Mahowald M."/>
            <person name="Liep D."/>
            <person name="Gordon J."/>
        </authorList>
    </citation>
    <scope>NUCLEOTIDE SEQUENCE [LARGE SCALE GENOMIC DNA]</scope>
    <source>
        <strain evidence="1 2">ATCC 29098</strain>
    </source>
</reference>
<comment type="caution">
    <text evidence="1">The sequence shown here is derived from an EMBL/GenBank/DDBJ whole genome shotgun (WGS) entry which is preliminary data.</text>
</comment>